<dbReference type="Pfam" id="PF12752">
    <property type="entry name" value="SUZ"/>
    <property type="match status" value="1"/>
</dbReference>
<dbReference type="InterPro" id="IPR024771">
    <property type="entry name" value="SUZ"/>
</dbReference>
<evidence type="ECO:0000259" key="4">
    <source>
        <dbReference type="PROSITE" id="PS51673"/>
    </source>
</evidence>
<evidence type="ECO:0000313" key="6">
    <source>
        <dbReference type="EMBL" id="RWS04628.1"/>
    </source>
</evidence>
<dbReference type="PANTHER" id="PTHR31796:SF2">
    <property type="entry name" value="SUZ DOMAIN-CONTAINING PROTEIN 1"/>
    <property type="match status" value="1"/>
</dbReference>
<feature type="compositionally biased region" description="Polar residues" evidence="3">
    <location>
        <begin position="171"/>
        <end position="183"/>
    </location>
</feature>
<evidence type="ECO:0000256" key="2">
    <source>
        <dbReference type="ARBA" id="ARBA00044802"/>
    </source>
</evidence>
<dbReference type="AlphaFoldDB" id="A0A443QNL9"/>
<feature type="region of interest" description="Disordered" evidence="3">
    <location>
        <begin position="79"/>
        <end position="99"/>
    </location>
</feature>
<proteinExistence type="inferred from homology"/>
<protein>
    <recommendedName>
        <fullName evidence="2">SUZ RNA-binding domain-containing</fullName>
    </recommendedName>
</protein>
<dbReference type="EMBL" id="NCKU01002403">
    <property type="protein sequence ID" value="RWS09654.1"/>
    <property type="molecule type" value="Genomic_DNA"/>
</dbReference>
<sequence>MAEDVCDVLDSWEDIIENGVLDLKISQMSAAHNAAATNFSSSSTQSSNATRCLPSFDQRKPTPVAVNVDNGGNSIKILKRPANGSNTKQTSSSAPFLSNSSKSYDLNNYVNSEPFVPQNYQSGNETNPRVLQYPQITLEDTTRTQYVPQVKILKRPKERVSGDGNKVSPVKNHNNQGKNTSVKSYEEREAEYAKARLRILGSAVPTYDANDSRIDETSNDNSGTVLNPGPSKVNGDVNKSSVEVPIIRMPQGPDGSKGFAVKR</sequence>
<evidence type="ECO:0000256" key="1">
    <source>
        <dbReference type="ARBA" id="ARBA00007124"/>
    </source>
</evidence>
<comment type="caution">
    <text evidence="6">The sequence shown here is derived from an EMBL/GenBank/DDBJ whole genome shotgun (WGS) entry which is preliminary data.</text>
</comment>
<dbReference type="EMBL" id="NCKU01004121">
    <property type="protein sequence ID" value="RWS06419.1"/>
    <property type="molecule type" value="Genomic_DNA"/>
</dbReference>
<reference evidence="6" key="2">
    <citation type="submission" date="2018-11" db="EMBL/GenBank/DDBJ databases">
        <title>Trombidioid mite genomics.</title>
        <authorList>
            <person name="Dong X."/>
        </authorList>
    </citation>
    <scope>NUCLEOTIDE SEQUENCE</scope>
    <source>
        <strain evidence="6">UoL-WK</strain>
    </source>
</reference>
<feature type="region of interest" description="Disordered" evidence="3">
    <location>
        <begin position="157"/>
        <end position="187"/>
    </location>
</feature>
<gene>
    <name evidence="6" type="ORF">B4U79_02301</name>
    <name evidence="7" type="ORF">B4U79_10281</name>
    <name evidence="8" type="ORF">B4U79_13845</name>
</gene>
<comment type="similarity">
    <text evidence="1">Belongs to the SZRD1 family.</text>
</comment>
<dbReference type="InterPro" id="IPR024642">
    <property type="entry name" value="SUZ-C"/>
</dbReference>
<evidence type="ECO:0000259" key="5">
    <source>
        <dbReference type="PROSITE" id="PS51938"/>
    </source>
</evidence>
<dbReference type="EMBL" id="NCKU01005397">
    <property type="protein sequence ID" value="RWS04628.1"/>
    <property type="molecule type" value="Genomic_DNA"/>
</dbReference>
<evidence type="ECO:0000313" key="8">
    <source>
        <dbReference type="EMBL" id="RWS09654.1"/>
    </source>
</evidence>
<feature type="compositionally biased region" description="Polar residues" evidence="3">
    <location>
        <begin position="83"/>
        <end position="99"/>
    </location>
</feature>
<organism evidence="6 9">
    <name type="scientific">Dinothrombium tinctorium</name>
    <dbReference type="NCBI Taxonomy" id="1965070"/>
    <lineage>
        <taxon>Eukaryota</taxon>
        <taxon>Metazoa</taxon>
        <taxon>Ecdysozoa</taxon>
        <taxon>Arthropoda</taxon>
        <taxon>Chelicerata</taxon>
        <taxon>Arachnida</taxon>
        <taxon>Acari</taxon>
        <taxon>Acariformes</taxon>
        <taxon>Trombidiformes</taxon>
        <taxon>Prostigmata</taxon>
        <taxon>Anystina</taxon>
        <taxon>Parasitengona</taxon>
        <taxon>Trombidioidea</taxon>
        <taxon>Trombidiidae</taxon>
        <taxon>Dinothrombium</taxon>
    </lineage>
</organism>
<dbReference type="InterPro" id="IPR039228">
    <property type="entry name" value="SZRD1"/>
</dbReference>
<dbReference type="OrthoDB" id="5373615at2759"/>
<dbReference type="PROSITE" id="PS51938">
    <property type="entry name" value="SUZ_C"/>
    <property type="match status" value="1"/>
</dbReference>
<dbReference type="Proteomes" id="UP000285301">
    <property type="component" value="Unassembled WGS sequence"/>
</dbReference>
<dbReference type="Pfam" id="PF12901">
    <property type="entry name" value="SUZ-C"/>
    <property type="match status" value="1"/>
</dbReference>
<feature type="domain" description="SUZ-C" evidence="5">
    <location>
        <begin position="205"/>
        <end position="263"/>
    </location>
</feature>
<dbReference type="PROSITE" id="PS51673">
    <property type="entry name" value="SUZ"/>
    <property type="match status" value="1"/>
</dbReference>
<reference evidence="6 9" key="1">
    <citation type="journal article" date="2018" name="Gigascience">
        <title>Genomes of trombidid mites reveal novel predicted allergens and laterally-transferred genes associated with secondary metabolism.</title>
        <authorList>
            <person name="Dong X."/>
            <person name="Chaisiri K."/>
            <person name="Xia D."/>
            <person name="Armstrong S.D."/>
            <person name="Fang Y."/>
            <person name="Donnelly M.J."/>
            <person name="Kadowaki T."/>
            <person name="McGarry J.W."/>
            <person name="Darby A.C."/>
            <person name="Makepeace B.L."/>
        </authorList>
    </citation>
    <scope>NUCLEOTIDE SEQUENCE [LARGE SCALE GENOMIC DNA]</scope>
    <source>
        <strain evidence="6">UoL-WK</strain>
    </source>
</reference>
<accession>A0A443QNL9</accession>
<evidence type="ECO:0000313" key="7">
    <source>
        <dbReference type="EMBL" id="RWS06419.1"/>
    </source>
</evidence>
<name>A0A443QNL9_9ACAR</name>
<dbReference type="PANTHER" id="PTHR31796">
    <property type="entry name" value="SUZ DOMAIN-CONTAINING PROTEIN 1"/>
    <property type="match status" value="1"/>
</dbReference>
<dbReference type="STRING" id="1965070.A0A443QNL9"/>
<evidence type="ECO:0000313" key="9">
    <source>
        <dbReference type="Proteomes" id="UP000285301"/>
    </source>
</evidence>
<keyword evidence="9" id="KW-1185">Reference proteome</keyword>
<feature type="region of interest" description="Disordered" evidence="3">
    <location>
        <begin position="208"/>
        <end position="263"/>
    </location>
</feature>
<evidence type="ECO:0000256" key="3">
    <source>
        <dbReference type="SAM" id="MobiDB-lite"/>
    </source>
</evidence>
<feature type="domain" description="SUZ" evidence="4">
    <location>
        <begin position="132"/>
        <end position="204"/>
    </location>
</feature>